<accession>A0ABN4LUF4</accession>
<evidence type="ECO:0000313" key="1">
    <source>
        <dbReference type="EMBL" id="AMK10200.1"/>
    </source>
</evidence>
<protein>
    <submittedName>
        <fullName evidence="1">Uncharacterized protein</fullName>
    </submittedName>
</protein>
<keyword evidence="2" id="KW-1185">Reference proteome</keyword>
<sequence>MMIETRSPISSKARSGTTAPCQDMYRVWTRRWTMPTRPAAMRIQDSLRPVSGIRKSARTAAASCKAMEAMMIRSMRTPAVAVQPLGLHPTPELIDCANRSSGMPPSLRRPGGKGEEGDLLEKVPLFPFPPWTPQSPSPLQNFVCRFARLEG</sequence>
<name>A0ABN4LUF4_9BACT</name>
<evidence type="ECO:0000313" key="2">
    <source>
        <dbReference type="Proteomes" id="UP000055611"/>
    </source>
</evidence>
<reference evidence="1 2" key="1">
    <citation type="journal article" date="2016" name="Front. Microbiol.">
        <title>Genome Sequence of the Piezophilic, Mesophilic Sulfate-Reducing Bacterium Desulfovibrio indicus J2T.</title>
        <authorList>
            <person name="Cao J."/>
            <person name="Maignien L."/>
            <person name="Shao Z."/>
            <person name="Alain K."/>
            <person name="Jebbar M."/>
        </authorList>
    </citation>
    <scope>NUCLEOTIDE SEQUENCE [LARGE SCALE GENOMIC DNA]</scope>
    <source>
        <strain evidence="1 2">J2</strain>
    </source>
</reference>
<dbReference type="Proteomes" id="UP000055611">
    <property type="component" value="Chromosome"/>
</dbReference>
<gene>
    <name evidence="1" type="ORF">AWY79_03235</name>
</gene>
<organism evidence="1 2">
    <name type="scientific">Pseudodesulfovibrio indicus</name>
    <dbReference type="NCBI Taxonomy" id="1716143"/>
    <lineage>
        <taxon>Bacteria</taxon>
        <taxon>Pseudomonadati</taxon>
        <taxon>Thermodesulfobacteriota</taxon>
        <taxon>Desulfovibrionia</taxon>
        <taxon>Desulfovibrionales</taxon>
        <taxon>Desulfovibrionaceae</taxon>
    </lineage>
</organism>
<proteinExistence type="predicted"/>
<dbReference type="EMBL" id="CP014206">
    <property type="protein sequence ID" value="AMK10200.1"/>
    <property type="molecule type" value="Genomic_DNA"/>
</dbReference>